<name>A0ABN8RU88_9CNID</name>
<protein>
    <recommendedName>
        <fullName evidence="1">Integrase core domain-containing protein</fullName>
    </recommendedName>
</protein>
<dbReference type="EMBL" id="CALNXK010000309">
    <property type="protein sequence ID" value="CAH3181910.1"/>
    <property type="molecule type" value="Genomic_DNA"/>
</dbReference>
<dbReference type="PANTHER" id="PTHR46791:SF13">
    <property type="entry name" value="CLR5 DOMAIN-CONTAINING PROTEIN"/>
    <property type="match status" value="1"/>
</dbReference>
<dbReference type="Pfam" id="PF24764">
    <property type="entry name" value="rva_4"/>
    <property type="match status" value="1"/>
</dbReference>
<keyword evidence="3" id="KW-1185">Reference proteome</keyword>
<gene>
    <name evidence="2" type="ORF">PLOB_00025967</name>
</gene>
<organism evidence="2 3">
    <name type="scientific">Porites lobata</name>
    <dbReference type="NCBI Taxonomy" id="104759"/>
    <lineage>
        <taxon>Eukaryota</taxon>
        <taxon>Metazoa</taxon>
        <taxon>Cnidaria</taxon>
        <taxon>Anthozoa</taxon>
        <taxon>Hexacorallia</taxon>
        <taxon>Scleractinia</taxon>
        <taxon>Fungiina</taxon>
        <taxon>Poritidae</taxon>
        <taxon>Porites</taxon>
    </lineage>
</organism>
<feature type="domain" description="Integrase core" evidence="1">
    <location>
        <begin position="106"/>
        <end position="180"/>
    </location>
</feature>
<comment type="caution">
    <text evidence="2">The sequence shown here is derived from an EMBL/GenBank/DDBJ whole genome shotgun (WGS) entry which is preliminary data.</text>
</comment>
<evidence type="ECO:0000259" key="1">
    <source>
        <dbReference type="Pfam" id="PF24764"/>
    </source>
</evidence>
<dbReference type="InterPro" id="IPR058913">
    <property type="entry name" value="Integrase_dom_put"/>
</dbReference>
<sequence>MPLPEYTPCMSCHDSSDQNELELISQYFKQGYNNLEILEFLKIHGVTISLSTLKRRLRSLGLSRRDTASDHELNDAIEKELGKSGCFVGYRKMWARLRRKGVGPTNKNPEVIAKYYLEAVKQSGGVPRKIRSDDGTENSVIEAIHTYLRSAHNDENAGMGCFAFGRSTANQRIEAYWSQLTFCFMQILRDELYQVAEIWNHHHIASSKFGNSSGPRGRPDCMYFLPHLYNTEDYKVNVDRHEVEEFIDNSTMCPADFSEEFEEFAITIMNELGLHSPQDVDEGLDL</sequence>
<evidence type="ECO:0000313" key="3">
    <source>
        <dbReference type="Proteomes" id="UP001159405"/>
    </source>
</evidence>
<proteinExistence type="predicted"/>
<dbReference type="PANTHER" id="PTHR46791">
    <property type="entry name" value="EXPRESSED PROTEIN"/>
    <property type="match status" value="1"/>
</dbReference>
<accession>A0ABN8RU88</accession>
<dbReference type="Proteomes" id="UP001159405">
    <property type="component" value="Unassembled WGS sequence"/>
</dbReference>
<reference evidence="2 3" key="1">
    <citation type="submission" date="2022-05" db="EMBL/GenBank/DDBJ databases">
        <authorList>
            <consortium name="Genoscope - CEA"/>
            <person name="William W."/>
        </authorList>
    </citation>
    <scope>NUCLEOTIDE SEQUENCE [LARGE SCALE GENOMIC DNA]</scope>
</reference>
<evidence type="ECO:0000313" key="2">
    <source>
        <dbReference type="EMBL" id="CAH3181910.1"/>
    </source>
</evidence>
<feature type="non-terminal residue" evidence="2">
    <location>
        <position position="286"/>
    </location>
</feature>